<evidence type="ECO:0000313" key="2">
    <source>
        <dbReference type="Proteomes" id="UP001548189"/>
    </source>
</evidence>
<protein>
    <submittedName>
        <fullName evidence="1">Uncharacterized protein</fullName>
    </submittedName>
</protein>
<accession>A0ABV2BZ62</accession>
<organism evidence="1 2">
    <name type="scientific">Aliikangiella maris</name>
    <dbReference type="NCBI Taxonomy" id="3162458"/>
    <lineage>
        <taxon>Bacteria</taxon>
        <taxon>Pseudomonadati</taxon>
        <taxon>Pseudomonadota</taxon>
        <taxon>Gammaproteobacteria</taxon>
        <taxon>Oceanospirillales</taxon>
        <taxon>Pleioneaceae</taxon>
        <taxon>Aliikangiella</taxon>
    </lineage>
</organism>
<evidence type="ECO:0000313" key="1">
    <source>
        <dbReference type="EMBL" id="MET1257200.1"/>
    </source>
</evidence>
<name>A0ABV2BZ62_9GAMM</name>
<dbReference type="Proteomes" id="UP001548189">
    <property type="component" value="Unassembled WGS sequence"/>
</dbReference>
<gene>
    <name evidence="1" type="ORF">ABVT43_18795</name>
</gene>
<proteinExistence type="predicted"/>
<sequence>MDFDSLLLKPNLEPLDTNTQRIRRNLLITAIIGIILTIGSANISGNQITLAGIKFENIQILHIYYFLSLTLLYFFIHFNWAVWDNLKENQLRLTGLKIPQAKVAVQAASPIFEPNVHDKRQSTLFSWWKSHCDQYTTFRKKLIDIQRLVDQQHYTAILNQFENLINEMQVKSVFMEHALKQFEEGFWQHQRSQLIRWFLFDFGIPFILGLGSLILLSRKILSALPFNLNF</sequence>
<keyword evidence="2" id="KW-1185">Reference proteome</keyword>
<comment type="caution">
    <text evidence="1">The sequence shown here is derived from an EMBL/GenBank/DDBJ whole genome shotgun (WGS) entry which is preliminary data.</text>
</comment>
<reference evidence="1 2" key="1">
    <citation type="submission" date="2024-06" db="EMBL/GenBank/DDBJ databases">
        <authorList>
            <person name="Li F."/>
        </authorList>
    </citation>
    <scope>NUCLEOTIDE SEQUENCE [LARGE SCALE GENOMIC DNA]</scope>
    <source>
        <strain evidence="1 2">GXAS 311</strain>
    </source>
</reference>
<dbReference type="EMBL" id="JBEVCJ010000039">
    <property type="protein sequence ID" value="MET1257200.1"/>
    <property type="molecule type" value="Genomic_DNA"/>
</dbReference>